<name>Q2HE97_CHAGB</name>
<dbReference type="HOGENOM" id="CLU_1372039_0_0_1"/>
<feature type="region of interest" description="Disordered" evidence="1">
    <location>
        <begin position="168"/>
        <end position="199"/>
    </location>
</feature>
<dbReference type="Proteomes" id="UP000001056">
    <property type="component" value="Unassembled WGS sequence"/>
</dbReference>
<feature type="region of interest" description="Disordered" evidence="1">
    <location>
        <begin position="1"/>
        <end position="41"/>
    </location>
</feature>
<organism evidence="2 3">
    <name type="scientific">Chaetomium globosum (strain ATCC 6205 / CBS 148.51 / DSM 1962 / NBRC 6347 / NRRL 1970)</name>
    <name type="common">Soil fungus</name>
    <dbReference type="NCBI Taxonomy" id="306901"/>
    <lineage>
        <taxon>Eukaryota</taxon>
        <taxon>Fungi</taxon>
        <taxon>Dikarya</taxon>
        <taxon>Ascomycota</taxon>
        <taxon>Pezizomycotina</taxon>
        <taxon>Sordariomycetes</taxon>
        <taxon>Sordariomycetidae</taxon>
        <taxon>Sordariales</taxon>
        <taxon>Chaetomiaceae</taxon>
        <taxon>Chaetomium</taxon>
    </lineage>
</organism>
<dbReference type="EMBL" id="CH408029">
    <property type="protein sequence ID" value="EAQ93222.1"/>
    <property type="molecule type" value="Genomic_DNA"/>
</dbReference>
<gene>
    <name evidence="2" type="ORF">CHGG_01457</name>
</gene>
<dbReference type="RefSeq" id="XP_001220678.1">
    <property type="nucleotide sequence ID" value="XM_001220677.1"/>
</dbReference>
<proteinExistence type="predicted"/>
<sequence>MGRCARNEGDKGKPKILETTGASGAENPWETWGPSSPMTPTASRCLEVTHVRCLNGRHDGSEADEQDENGKTVCSSPSPLALGAHVVAAQTRISSCAGPLDGGRALRAGSQGQFRRIGQSGWPPRPWQTPAKAIEEVKAGELQLWLGGKRKQPSNPVTHLPRVRPIIGVTVGGKPRPTAADLVSAEHVSPAHLTSPSRR</sequence>
<dbReference type="VEuPathDB" id="FungiDB:CHGG_01457"/>
<dbReference type="InParanoid" id="Q2HE97"/>
<keyword evidence="3" id="KW-1185">Reference proteome</keyword>
<evidence type="ECO:0000313" key="2">
    <source>
        <dbReference type="EMBL" id="EAQ93222.1"/>
    </source>
</evidence>
<dbReference type="AlphaFoldDB" id="Q2HE97"/>
<evidence type="ECO:0000256" key="1">
    <source>
        <dbReference type="SAM" id="MobiDB-lite"/>
    </source>
</evidence>
<accession>Q2HE97</accession>
<dbReference type="GeneID" id="4386216"/>
<feature type="compositionally biased region" description="Basic and acidic residues" evidence="1">
    <location>
        <begin position="1"/>
        <end position="16"/>
    </location>
</feature>
<reference evidence="3" key="1">
    <citation type="journal article" date="2015" name="Genome Announc.">
        <title>Draft genome sequence of the cellulolytic fungus Chaetomium globosum.</title>
        <authorList>
            <person name="Cuomo C.A."/>
            <person name="Untereiner W.A."/>
            <person name="Ma L.-J."/>
            <person name="Grabherr M."/>
            <person name="Birren B.W."/>
        </authorList>
    </citation>
    <scope>NUCLEOTIDE SEQUENCE [LARGE SCALE GENOMIC DNA]</scope>
    <source>
        <strain evidence="3">ATCC 6205 / CBS 148.51 / DSM 1962 / NBRC 6347 / NRRL 1970</strain>
    </source>
</reference>
<evidence type="ECO:0000313" key="3">
    <source>
        <dbReference type="Proteomes" id="UP000001056"/>
    </source>
</evidence>
<protein>
    <submittedName>
        <fullName evidence="2">Uncharacterized protein</fullName>
    </submittedName>
</protein>
<dbReference type="OrthoDB" id="10307658at2759"/>